<dbReference type="Gene3D" id="3.30.30.10">
    <property type="entry name" value="Knottin, scorpion toxin-like"/>
    <property type="match status" value="1"/>
</dbReference>
<name>A0A7R8UAK5_HERIL</name>
<dbReference type="FunFam" id="3.30.30.10:FF:000005">
    <property type="entry name" value="Defensin"/>
    <property type="match status" value="1"/>
</dbReference>
<feature type="domain" description="Invertebrate defensins family profile" evidence="10">
    <location>
        <begin position="58"/>
        <end position="98"/>
    </location>
</feature>
<dbReference type="EMBL" id="LR899009">
    <property type="protein sequence ID" value="CAD7077219.1"/>
    <property type="molecule type" value="Genomic_DNA"/>
</dbReference>
<keyword evidence="9" id="KW-0732">Signal</keyword>
<proteinExistence type="predicted"/>
<dbReference type="FunCoup" id="A0A7R8UAK5">
    <property type="interactions" value="119"/>
</dbReference>
<evidence type="ECO:0000256" key="9">
    <source>
        <dbReference type="SAM" id="SignalP"/>
    </source>
</evidence>
<organism evidence="11 12">
    <name type="scientific">Hermetia illucens</name>
    <name type="common">Black soldier fly</name>
    <dbReference type="NCBI Taxonomy" id="343691"/>
    <lineage>
        <taxon>Eukaryota</taxon>
        <taxon>Metazoa</taxon>
        <taxon>Ecdysozoa</taxon>
        <taxon>Arthropoda</taxon>
        <taxon>Hexapoda</taxon>
        <taxon>Insecta</taxon>
        <taxon>Pterygota</taxon>
        <taxon>Neoptera</taxon>
        <taxon>Endopterygota</taxon>
        <taxon>Diptera</taxon>
        <taxon>Brachycera</taxon>
        <taxon>Stratiomyomorpha</taxon>
        <taxon>Stratiomyidae</taxon>
        <taxon>Hermetiinae</taxon>
        <taxon>Hermetia</taxon>
    </lineage>
</organism>
<dbReference type="GO" id="GO:0006959">
    <property type="term" value="P:humoral immune response"/>
    <property type="evidence" value="ECO:0007669"/>
    <property type="project" value="TreeGrafter"/>
</dbReference>
<accession>A0A7R8UAK5</accession>
<keyword evidence="2" id="KW-0964">Secreted</keyword>
<evidence type="ECO:0000256" key="7">
    <source>
        <dbReference type="ARBA" id="ARBA00023022"/>
    </source>
</evidence>
<dbReference type="Proteomes" id="UP000594454">
    <property type="component" value="Chromosome 1"/>
</dbReference>
<evidence type="ECO:0000256" key="5">
    <source>
        <dbReference type="ARBA" id="ARBA00022859"/>
    </source>
</evidence>
<dbReference type="SUPFAM" id="SSF57095">
    <property type="entry name" value="Scorpion toxin-like"/>
    <property type="match status" value="1"/>
</dbReference>
<keyword evidence="5" id="KW-0391">Immunity</keyword>
<dbReference type="AlphaFoldDB" id="A0A7R8UAK5"/>
<protein>
    <recommendedName>
        <fullName evidence="10">Invertebrate defensins family profile domain-containing protein</fullName>
    </recommendedName>
</protein>
<dbReference type="PANTHER" id="PTHR13645">
    <property type="entry name" value="DEFENSIN"/>
    <property type="match status" value="1"/>
</dbReference>
<evidence type="ECO:0000259" key="10">
    <source>
        <dbReference type="PROSITE" id="PS51378"/>
    </source>
</evidence>
<dbReference type="PANTHER" id="PTHR13645:SF0">
    <property type="entry name" value="DEFENSIN"/>
    <property type="match status" value="1"/>
</dbReference>
<evidence type="ECO:0000313" key="12">
    <source>
        <dbReference type="Proteomes" id="UP000594454"/>
    </source>
</evidence>
<dbReference type="CDD" id="cd21806">
    <property type="entry name" value="DEFL_defensin-like"/>
    <property type="match status" value="1"/>
</dbReference>
<keyword evidence="6" id="KW-0211">Defensin</keyword>
<evidence type="ECO:0000256" key="2">
    <source>
        <dbReference type="ARBA" id="ARBA00022525"/>
    </source>
</evidence>
<sequence>MRSILVLGLIVAAFAVYTSAQPYQLQYKEDGPEDALVLPIEEEELPGQVVEQHYRAKRATCDLLSPFGVGHAACAMHCIAMGRRGGWCDDRAVCNCRR</sequence>
<comment type="subcellular location">
    <subcellularLocation>
        <location evidence="1">Secreted</location>
    </subcellularLocation>
</comment>
<evidence type="ECO:0000256" key="1">
    <source>
        <dbReference type="ARBA" id="ARBA00004613"/>
    </source>
</evidence>
<dbReference type="InterPro" id="IPR036574">
    <property type="entry name" value="Scorpion_toxin-like_sf"/>
</dbReference>
<gene>
    <name evidence="11" type="ORF">HERILL_LOCUS584</name>
</gene>
<evidence type="ECO:0000256" key="6">
    <source>
        <dbReference type="ARBA" id="ARBA00022940"/>
    </source>
</evidence>
<keyword evidence="7" id="KW-0044">Antibiotic</keyword>
<reference evidence="11 12" key="1">
    <citation type="submission" date="2020-11" db="EMBL/GenBank/DDBJ databases">
        <authorList>
            <person name="Wallbank WR R."/>
            <person name="Pardo Diaz C."/>
            <person name="Kozak K."/>
            <person name="Martin S."/>
            <person name="Jiggins C."/>
            <person name="Moest M."/>
            <person name="Warren A I."/>
            <person name="Generalovic N T."/>
            <person name="Byers J.R.P. K."/>
            <person name="Montejo-Kovacevich G."/>
            <person name="Yen C E."/>
        </authorList>
    </citation>
    <scope>NUCLEOTIDE SEQUENCE [LARGE SCALE GENOMIC DNA]</scope>
</reference>
<dbReference type="OMA" id="GHAACAM"/>
<keyword evidence="8" id="KW-1015">Disulfide bond</keyword>
<evidence type="ECO:0000256" key="4">
    <source>
        <dbReference type="ARBA" id="ARBA00022588"/>
    </source>
</evidence>
<evidence type="ECO:0000256" key="3">
    <source>
        <dbReference type="ARBA" id="ARBA00022529"/>
    </source>
</evidence>
<dbReference type="GO" id="GO:0045087">
    <property type="term" value="P:innate immune response"/>
    <property type="evidence" value="ECO:0007669"/>
    <property type="project" value="UniProtKB-KW"/>
</dbReference>
<feature type="signal peptide" evidence="9">
    <location>
        <begin position="1"/>
        <end position="20"/>
    </location>
</feature>
<dbReference type="SMR" id="A0A7R8UAK5"/>
<dbReference type="Pfam" id="PF01097">
    <property type="entry name" value="Defensin_2"/>
    <property type="match status" value="1"/>
</dbReference>
<evidence type="ECO:0000256" key="8">
    <source>
        <dbReference type="ARBA" id="ARBA00023157"/>
    </source>
</evidence>
<keyword evidence="12" id="KW-1185">Reference proteome</keyword>
<feature type="chain" id="PRO_5031312554" description="Invertebrate defensins family profile domain-containing protein" evidence="9">
    <location>
        <begin position="21"/>
        <end position="98"/>
    </location>
</feature>
<keyword evidence="3" id="KW-0929">Antimicrobial</keyword>
<dbReference type="GO" id="GO:0050830">
    <property type="term" value="P:defense response to Gram-positive bacterium"/>
    <property type="evidence" value="ECO:0007669"/>
    <property type="project" value="UniProtKB-ARBA"/>
</dbReference>
<dbReference type="InParanoid" id="A0A7R8UAK5"/>
<evidence type="ECO:0000313" key="11">
    <source>
        <dbReference type="EMBL" id="CAD7077219.1"/>
    </source>
</evidence>
<dbReference type="InterPro" id="IPR001542">
    <property type="entry name" value="Defensin_invertebrate/fungal"/>
</dbReference>
<keyword evidence="4" id="KW-0399">Innate immunity</keyword>
<dbReference type="GO" id="GO:0005615">
    <property type="term" value="C:extracellular space"/>
    <property type="evidence" value="ECO:0007669"/>
    <property type="project" value="TreeGrafter"/>
</dbReference>
<dbReference type="PROSITE" id="PS51378">
    <property type="entry name" value="INVERT_DEFENSINS"/>
    <property type="match status" value="1"/>
</dbReference>